<protein>
    <submittedName>
        <fullName evidence="1">Uncharacterized protein</fullName>
    </submittedName>
</protein>
<name>A0ABT2YRX6_9GAMM</name>
<dbReference type="Proteomes" id="UP001209713">
    <property type="component" value="Unassembled WGS sequence"/>
</dbReference>
<gene>
    <name evidence="1" type="ORF">OFY17_07075</name>
</gene>
<dbReference type="RefSeq" id="WP_263530024.1">
    <property type="nucleotide sequence ID" value="NZ_JAOVZB010000003.1"/>
</dbReference>
<keyword evidence="2" id="KW-1185">Reference proteome</keyword>
<evidence type="ECO:0000313" key="2">
    <source>
        <dbReference type="Proteomes" id="UP001209713"/>
    </source>
</evidence>
<dbReference type="EMBL" id="JAOVZB010000003">
    <property type="protein sequence ID" value="MCV2402641.1"/>
    <property type="molecule type" value="Genomic_DNA"/>
</dbReference>
<accession>A0ABT2YRX6</accession>
<evidence type="ECO:0000313" key="1">
    <source>
        <dbReference type="EMBL" id="MCV2402641.1"/>
    </source>
</evidence>
<comment type="caution">
    <text evidence="1">The sequence shown here is derived from an EMBL/GenBank/DDBJ whole genome shotgun (WGS) entry which is preliminary data.</text>
</comment>
<reference evidence="1 2" key="1">
    <citation type="submission" date="2022-10" db="EMBL/GenBank/DDBJ databases">
        <title>Marinomonas transparenta sp. nov. and Marinomonas sargassi sp. nov., isolated from marine alga (Sargassum natans (L.) Gaillon).</title>
        <authorList>
            <person name="Wang Y."/>
        </authorList>
    </citation>
    <scope>NUCLEOTIDE SEQUENCE [LARGE SCALE GENOMIC DNA]</scope>
    <source>
        <strain evidence="1 2">C2222</strain>
    </source>
</reference>
<sequence>MDSQQQYEALLAKWGFEDTTAADYTRRQNRIRLLNSIKGFVASSISSIKKISVRPQHLEQAS</sequence>
<proteinExistence type="predicted"/>
<organism evidence="1 2">
    <name type="scientific">Marinomonas sargassi</name>
    <dbReference type="NCBI Taxonomy" id="2984494"/>
    <lineage>
        <taxon>Bacteria</taxon>
        <taxon>Pseudomonadati</taxon>
        <taxon>Pseudomonadota</taxon>
        <taxon>Gammaproteobacteria</taxon>
        <taxon>Oceanospirillales</taxon>
        <taxon>Oceanospirillaceae</taxon>
        <taxon>Marinomonas</taxon>
    </lineage>
</organism>